<comment type="caution">
    <text evidence="2">The sequence shown here is derived from an EMBL/GenBank/DDBJ whole genome shotgun (WGS) entry which is preliminary data.</text>
</comment>
<sequence length="64" mass="6982">MRAEFKGVRAELSAAQRIATDAEIALAVATTDLEAAERGKQERSQRVASAEQEAQRPRPSDADR</sequence>
<evidence type="ECO:0000313" key="2">
    <source>
        <dbReference type="EMBL" id="TDD12424.1"/>
    </source>
</evidence>
<feature type="compositionally biased region" description="Basic and acidic residues" evidence="1">
    <location>
        <begin position="35"/>
        <end position="45"/>
    </location>
</feature>
<evidence type="ECO:0000256" key="1">
    <source>
        <dbReference type="SAM" id="MobiDB-lite"/>
    </source>
</evidence>
<keyword evidence="3" id="KW-1185">Reference proteome</keyword>
<proteinExistence type="predicted"/>
<feature type="compositionally biased region" description="Basic and acidic residues" evidence="1">
    <location>
        <begin position="53"/>
        <end position="64"/>
    </location>
</feature>
<dbReference type="EMBL" id="SMKP01000200">
    <property type="protein sequence ID" value="TDD12424.1"/>
    <property type="molecule type" value="Genomic_DNA"/>
</dbReference>
<feature type="region of interest" description="Disordered" evidence="1">
    <location>
        <begin position="35"/>
        <end position="64"/>
    </location>
</feature>
<dbReference type="Proteomes" id="UP000294543">
    <property type="component" value="Unassembled WGS sequence"/>
</dbReference>
<dbReference type="AlphaFoldDB" id="A0A4R4W9G0"/>
<protein>
    <submittedName>
        <fullName evidence="2">Uncharacterized protein</fullName>
    </submittedName>
</protein>
<evidence type="ECO:0000313" key="3">
    <source>
        <dbReference type="Proteomes" id="UP000294543"/>
    </source>
</evidence>
<gene>
    <name evidence="2" type="ORF">E1294_43655</name>
</gene>
<reference evidence="2 3" key="1">
    <citation type="submission" date="2019-03" db="EMBL/GenBank/DDBJ databases">
        <title>Draft genome sequences of novel Actinobacteria.</title>
        <authorList>
            <person name="Sahin N."/>
            <person name="Ay H."/>
            <person name="Saygin H."/>
        </authorList>
    </citation>
    <scope>NUCLEOTIDE SEQUENCE [LARGE SCALE GENOMIC DNA]</scope>
    <source>
        <strain evidence="2 3">KC712</strain>
    </source>
</reference>
<dbReference type="RefSeq" id="WP_132517281.1">
    <property type="nucleotide sequence ID" value="NZ_SMKP01000200.1"/>
</dbReference>
<organism evidence="2 3">
    <name type="scientific">Nonomuraea diastatica</name>
    <dbReference type="NCBI Taxonomy" id="1848329"/>
    <lineage>
        <taxon>Bacteria</taxon>
        <taxon>Bacillati</taxon>
        <taxon>Actinomycetota</taxon>
        <taxon>Actinomycetes</taxon>
        <taxon>Streptosporangiales</taxon>
        <taxon>Streptosporangiaceae</taxon>
        <taxon>Nonomuraea</taxon>
    </lineage>
</organism>
<accession>A0A4R4W9G0</accession>
<name>A0A4R4W9G0_9ACTN</name>